<organism evidence="1 2">
    <name type="scientific">Rhizobium phage RHph_I1_9</name>
    <dbReference type="NCBI Taxonomy" id="2509729"/>
    <lineage>
        <taxon>Viruses</taxon>
        <taxon>Duplodnaviria</taxon>
        <taxon>Heunggongvirae</taxon>
        <taxon>Uroviricota</taxon>
        <taxon>Caudoviricetes</taxon>
        <taxon>Pootjesviridae</taxon>
        <taxon>Staniewskivirinae</taxon>
        <taxon>Trinifflemingvirus</taxon>
        <taxon>Trinifflemingvirus I19</taxon>
    </lineage>
</organism>
<evidence type="ECO:0000313" key="2">
    <source>
        <dbReference type="Proteomes" id="UP000615696"/>
    </source>
</evidence>
<sequence length="71" mass="8475">MQKMCISCRHYSSGHNECRRFPPVPVKYTNVLYEDNNGYDRVEFEDLAWMYPQLPADHPKCGEHVLEPKFR</sequence>
<keyword evidence="2" id="KW-1185">Reference proteome</keyword>
<proteinExistence type="predicted"/>
<dbReference type="Proteomes" id="UP000615696">
    <property type="component" value="Segment"/>
</dbReference>
<name>A0A7S5R9Y9_9CAUD</name>
<accession>A0A7S5R9Y9</accession>
<reference evidence="1 2" key="1">
    <citation type="submission" date="2020-01" db="EMBL/GenBank/DDBJ databases">
        <title>Patterns of diversity and host range of bacteriophage communities associated with bean-nodulatin bacteria.</title>
        <authorList>
            <person name="Vann Cauwenberghe J."/>
            <person name="Santamaria R.I."/>
            <person name="Bustos P."/>
            <person name="Juarez S."/>
            <person name="Gonzalez V."/>
        </authorList>
    </citation>
    <scope>NUCLEOTIDE SEQUENCE [LARGE SCALE GENOMIC DNA]</scope>
    <source>
        <strain evidence="2">RHph</strain>
    </source>
</reference>
<evidence type="ECO:0000313" key="1">
    <source>
        <dbReference type="EMBL" id="QIG73678.1"/>
    </source>
</evidence>
<protein>
    <submittedName>
        <fullName evidence="1">Uncharacterized protein</fullName>
    </submittedName>
</protein>
<dbReference type="EMBL" id="MN988532">
    <property type="protein sequence ID" value="QIG73678.1"/>
    <property type="molecule type" value="Genomic_DNA"/>
</dbReference>
<gene>
    <name evidence="1" type="ORF">EVC04_241</name>
</gene>